<reference evidence="1" key="2">
    <citation type="journal article" date="2015" name="Data Brief">
        <title>Shoot transcriptome of the giant reed, Arundo donax.</title>
        <authorList>
            <person name="Barrero R.A."/>
            <person name="Guerrero F.D."/>
            <person name="Moolhuijzen P."/>
            <person name="Goolsby J.A."/>
            <person name="Tidwell J."/>
            <person name="Bellgard S.E."/>
            <person name="Bellgard M.I."/>
        </authorList>
    </citation>
    <scope>NUCLEOTIDE SEQUENCE</scope>
    <source>
        <tissue evidence="1">Shoot tissue taken approximately 20 cm above the soil surface</tissue>
    </source>
</reference>
<evidence type="ECO:0000313" key="1">
    <source>
        <dbReference type="EMBL" id="JAD31891.1"/>
    </source>
</evidence>
<organism evidence="1">
    <name type="scientific">Arundo donax</name>
    <name type="common">Giant reed</name>
    <name type="synonym">Donax arundinaceus</name>
    <dbReference type="NCBI Taxonomy" id="35708"/>
    <lineage>
        <taxon>Eukaryota</taxon>
        <taxon>Viridiplantae</taxon>
        <taxon>Streptophyta</taxon>
        <taxon>Embryophyta</taxon>
        <taxon>Tracheophyta</taxon>
        <taxon>Spermatophyta</taxon>
        <taxon>Magnoliopsida</taxon>
        <taxon>Liliopsida</taxon>
        <taxon>Poales</taxon>
        <taxon>Poaceae</taxon>
        <taxon>PACMAD clade</taxon>
        <taxon>Arundinoideae</taxon>
        <taxon>Arundineae</taxon>
        <taxon>Arundo</taxon>
    </lineage>
</organism>
<name>A0A0A8YZ96_ARUDO</name>
<dbReference type="AlphaFoldDB" id="A0A0A8YZ96"/>
<dbReference type="EMBL" id="GBRH01266004">
    <property type="protein sequence ID" value="JAD31891.1"/>
    <property type="molecule type" value="Transcribed_RNA"/>
</dbReference>
<protein>
    <submittedName>
        <fullName evidence="1">Uncharacterized protein</fullName>
    </submittedName>
</protein>
<proteinExistence type="predicted"/>
<accession>A0A0A8YZ96</accession>
<sequence length="27" mass="2852">MILSVFSQLCAIGLNQSTPLIGLKHPA</sequence>
<reference evidence="1" key="1">
    <citation type="submission" date="2014-09" db="EMBL/GenBank/DDBJ databases">
        <authorList>
            <person name="Magalhaes I.L.F."/>
            <person name="Oliveira U."/>
            <person name="Santos F.R."/>
            <person name="Vidigal T.H.D.A."/>
            <person name="Brescovit A.D."/>
            <person name="Santos A.J."/>
        </authorList>
    </citation>
    <scope>NUCLEOTIDE SEQUENCE</scope>
    <source>
        <tissue evidence="1">Shoot tissue taken approximately 20 cm above the soil surface</tissue>
    </source>
</reference>